<reference evidence="1 2" key="2">
    <citation type="journal article" date="2018" name="New Phytol.">
        <title>High intraspecific genome diversity in the model arbuscular mycorrhizal symbiont Rhizophagus irregularis.</title>
        <authorList>
            <person name="Chen E.C.H."/>
            <person name="Morin E."/>
            <person name="Beaudet D."/>
            <person name="Noel J."/>
            <person name="Yildirir G."/>
            <person name="Ndikumana S."/>
            <person name="Charron P."/>
            <person name="St-Onge C."/>
            <person name="Giorgi J."/>
            <person name="Kruger M."/>
            <person name="Marton T."/>
            <person name="Ropars J."/>
            <person name="Grigoriev I.V."/>
            <person name="Hainaut M."/>
            <person name="Henrissat B."/>
            <person name="Roux C."/>
            <person name="Martin F."/>
            <person name="Corradi N."/>
        </authorList>
    </citation>
    <scope>NUCLEOTIDE SEQUENCE [LARGE SCALE GENOMIC DNA]</scope>
    <source>
        <strain evidence="1 2">DAOM 197198</strain>
    </source>
</reference>
<proteinExistence type="predicted"/>
<organism evidence="1 2">
    <name type="scientific">Rhizophagus irregularis (strain DAOM 181602 / DAOM 197198 / MUCL 43194)</name>
    <name type="common">Arbuscular mycorrhizal fungus</name>
    <name type="synonym">Glomus intraradices</name>
    <dbReference type="NCBI Taxonomy" id="747089"/>
    <lineage>
        <taxon>Eukaryota</taxon>
        <taxon>Fungi</taxon>
        <taxon>Fungi incertae sedis</taxon>
        <taxon>Mucoromycota</taxon>
        <taxon>Glomeromycotina</taxon>
        <taxon>Glomeromycetes</taxon>
        <taxon>Glomerales</taxon>
        <taxon>Glomeraceae</taxon>
        <taxon>Rhizophagus</taxon>
    </lineage>
</organism>
<dbReference type="AlphaFoldDB" id="A0A2P4P8Q6"/>
<dbReference type="VEuPathDB" id="FungiDB:RhiirFUN_000841"/>
<keyword evidence="2" id="KW-1185">Reference proteome</keyword>
<sequence>MPQLGDLVFGISLINYTSEFAEAVQEKFSKFKNIEIPKAINYELLVYYLYGGSSSFLRRKILAVLFGYWILILPILSENRGASDFSFLGLTVLFGNKGFRQLVLRICGFLRRNFSGSWTHGNLEWYHIGTLDGSEKGTTSVLMEQLLKAFKGEGNFLVWDYLANGLIRFIQIVPQENDICKRCGKNEKETWEHIWLCEDNVFTIDEIVQESIYRFEKRLEDDNKNDEIKILRNYNFNLRTPFDNIERKKSNMGDT</sequence>
<name>A0A2P4P8Q6_RHIID</name>
<evidence type="ECO:0000313" key="1">
    <source>
        <dbReference type="EMBL" id="POG61747.1"/>
    </source>
</evidence>
<dbReference type="VEuPathDB" id="FungiDB:RhiirFUN_014613"/>
<comment type="caution">
    <text evidence="1">The sequence shown here is derived from an EMBL/GenBank/DDBJ whole genome shotgun (WGS) entry which is preliminary data.</text>
</comment>
<dbReference type="Proteomes" id="UP000018888">
    <property type="component" value="Unassembled WGS sequence"/>
</dbReference>
<evidence type="ECO:0000313" key="2">
    <source>
        <dbReference type="Proteomes" id="UP000018888"/>
    </source>
</evidence>
<accession>A0A2P4P8Q6</accession>
<gene>
    <name evidence="1" type="ORF">GLOIN_2v1786202</name>
</gene>
<reference evidence="1 2" key="1">
    <citation type="journal article" date="2013" name="Proc. Natl. Acad. Sci. U.S.A.">
        <title>Genome of an arbuscular mycorrhizal fungus provides insight into the oldest plant symbiosis.</title>
        <authorList>
            <person name="Tisserant E."/>
            <person name="Malbreil M."/>
            <person name="Kuo A."/>
            <person name="Kohler A."/>
            <person name="Symeonidi A."/>
            <person name="Balestrini R."/>
            <person name="Charron P."/>
            <person name="Duensing N."/>
            <person name="Frei Dit Frey N."/>
            <person name="Gianinazzi-Pearson V."/>
            <person name="Gilbert L.B."/>
            <person name="Handa Y."/>
            <person name="Herr J.R."/>
            <person name="Hijri M."/>
            <person name="Koul R."/>
            <person name="Kawaguchi M."/>
            <person name="Krajinski F."/>
            <person name="Lammers P.J."/>
            <person name="Masclaux F.G."/>
            <person name="Murat C."/>
            <person name="Morin E."/>
            <person name="Ndikumana S."/>
            <person name="Pagni M."/>
            <person name="Petitpierre D."/>
            <person name="Requena N."/>
            <person name="Rosikiewicz P."/>
            <person name="Riley R."/>
            <person name="Saito K."/>
            <person name="San Clemente H."/>
            <person name="Shapiro H."/>
            <person name="van Tuinen D."/>
            <person name="Becard G."/>
            <person name="Bonfante P."/>
            <person name="Paszkowski U."/>
            <person name="Shachar-Hill Y.Y."/>
            <person name="Tuskan G.A."/>
            <person name="Young P.W."/>
            <person name="Sanders I.R."/>
            <person name="Henrissat B."/>
            <person name="Rensing S.A."/>
            <person name="Grigoriev I.V."/>
            <person name="Corradi N."/>
            <person name="Roux C."/>
            <person name="Martin F."/>
        </authorList>
    </citation>
    <scope>NUCLEOTIDE SEQUENCE [LARGE SCALE GENOMIC DNA]</scope>
    <source>
        <strain evidence="1 2">DAOM 197198</strain>
    </source>
</reference>
<protein>
    <submittedName>
        <fullName evidence="1">Uncharacterized protein</fullName>
    </submittedName>
</protein>
<dbReference type="EMBL" id="AUPC02000327">
    <property type="protein sequence ID" value="POG61747.1"/>
    <property type="molecule type" value="Genomic_DNA"/>
</dbReference>